<accession>A0A3N1KTK1</accession>
<keyword evidence="2" id="KW-1185">Reference proteome</keyword>
<keyword evidence="1" id="KW-0223">Dioxygenase</keyword>
<dbReference type="EMBL" id="RJKX01000018">
    <property type="protein sequence ID" value="ROP81436.1"/>
    <property type="molecule type" value="Genomic_DNA"/>
</dbReference>
<organism evidence="1 2">
    <name type="scientific">Stella humosa</name>
    <dbReference type="NCBI Taxonomy" id="94"/>
    <lineage>
        <taxon>Bacteria</taxon>
        <taxon>Pseudomonadati</taxon>
        <taxon>Pseudomonadota</taxon>
        <taxon>Alphaproteobacteria</taxon>
        <taxon>Rhodospirillales</taxon>
        <taxon>Stellaceae</taxon>
        <taxon>Stella</taxon>
    </lineage>
</organism>
<evidence type="ECO:0000313" key="1">
    <source>
        <dbReference type="EMBL" id="ROP81436.1"/>
    </source>
</evidence>
<comment type="caution">
    <text evidence="1">The sequence shown here is derived from an EMBL/GenBank/DDBJ whole genome shotgun (WGS) entry which is preliminary data.</text>
</comment>
<dbReference type="Gene3D" id="2.60.120.620">
    <property type="entry name" value="q2cbj1_9rhob like domain"/>
    <property type="match status" value="1"/>
</dbReference>
<dbReference type="SUPFAM" id="SSF51197">
    <property type="entry name" value="Clavaminate synthase-like"/>
    <property type="match status" value="1"/>
</dbReference>
<protein>
    <submittedName>
        <fullName evidence="1">Ectoine hydroxylase-related dioxygenase (Phytanoyl-CoA dioxygenase family)</fullName>
    </submittedName>
</protein>
<gene>
    <name evidence="1" type="ORF">EDC65_5294</name>
</gene>
<reference evidence="1 2" key="1">
    <citation type="submission" date="2018-11" db="EMBL/GenBank/DDBJ databases">
        <title>Genomic Encyclopedia of Type Strains, Phase IV (KMG-IV): sequencing the most valuable type-strain genomes for metagenomic binning, comparative biology and taxonomic classification.</title>
        <authorList>
            <person name="Goeker M."/>
        </authorList>
    </citation>
    <scope>NUCLEOTIDE SEQUENCE [LARGE SCALE GENOMIC DNA]</scope>
    <source>
        <strain evidence="1 2">DSM 5900</strain>
    </source>
</reference>
<dbReference type="GO" id="GO:0016706">
    <property type="term" value="F:2-oxoglutarate-dependent dioxygenase activity"/>
    <property type="evidence" value="ECO:0007669"/>
    <property type="project" value="UniProtKB-ARBA"/>
</dbReference>
<dbReference type="AlphaFoldDB" id="A0A3N1KTK1"/>
<dbReference type="Proteomes" id="UP000278222">
    <property type="component" value="Unassembled WGS sequence"/>
</dbReference>
<dbReference type="Pfam" id="PF05721">
    <property type="entry name" value="PhyH"/>
    <property type="match status" value="1"/>
</dbReference>
<dbReference type="PANTHER" id="PTHR20883">
    <property type="entry name" value="PHYTANOYL-COA DIOXYGENASE DOMAIN CONTAINING 1"/>
    <property type="match status" value="1"/>
</dbReference>
<name>A0A3N1KTK1_9PROT</name>
<proteinExistence type="predicted"/>
<keyword evidence="1" id="KW-0560">Oxidoreductase</keyword>
<dbReference type="GO" id="GO:0005506">
    <property type="term" value="F:iron ion binding"/>
    <property type="evidence" value="ECO:0007669"/>
    <property type="project" value="UniProtKB-ARBA"/>
</dbReference>
<sequence length="269" mass="29877">MTVAPFPLERGLAEAYERDGIVCVRNALDPAWVERMRAAVENVLAAPSEFGERYGDPTRASFLGDKFMWMRDPDFRAFAMESTLPAIAAGLVGSPTVNLFYDHLLVKEPGSDVPTRWHHDQNYWPCVGSQCLSIWVALDKVDAGNGRVEFIRGSHRWTERFQPMNFTDMAPIADPDYQPIPDIDADRNRYDIVAYDLEPGDCVVFSALTVHGASGNAAGDRRRRAIAVRYTGDDVRFAVKRAVIKLPTDPGLAHGDRMGGPQFPLIPVA</sequence>
<dbReference type="RefSeq" id="WP_170216736.1">
    <property type="nucleotide sequence ID" value="NZ_AP019700.1"/>
</dbReference>
<evidence type="ECO:0000313" key="2">
    <source>
        <dbReference type="Proteomes" id="UP000278222"/>
    </source>
</evidence>
<dbReference type="PANTHER" id="PTHR20883:SF49">
    <property type="entry name" value="PHYTANOYL-COA DIOXYGENASE"/>
    <property type="match status" value="1"/>
</dbReference>
<dbReference type="InterPro" id="IPR008775">
    <property type="entry name" value="Phytyl_CoA_dOase-like"/>
</dbReference>